<organism evidence="1 2">
    <name type="scientific">Helicoverpa armigera</name>
    <name type="common">Cotton bollworm</name>
    <name type="synonym">Heliothis armigera</name>
    <dbReference type="NCBI Taxonomy" id="29058"/>
    <lineage>
        <taxon>Eukaryota</taxon>
        <taxon>Metazoa</taxon>
        <taxon>Ecdysozoa</taxon>
        <taxon>Arthropoda</taxon>
        <taxon>Hexapoda</taxon>
        <taxon>Insecta</taxon>
        <taxon>Pterygota</taxon>
        <taxon>Neoptera</taxon>
        <taxon>Endopterygota</taxon>
        <taxon>Lepidoptera</taxon>
        <taxon>Glossata</taxon>
        <taxon>Ditrysia</taxon>
        <taxon>Noctuoidea</taxon>
        <taxon>Noctuidae</taxon>
        <taxon>Heliothinae</taxon>
        <taxon>Helicoverpa</taxon>
    </lineage>
</organism>
<evidence type="ECO:0000313" key="1">
    <source>
        <dbReference type="EMBL" id="PZC71414.1"/>
    </source>
</evidence>
<protein>
    <submittedName>
        <fullName evidence="1">Uncharacterized protein</fullName>
    </submittedName>
</protein>
<evidence type="ECO:0000313" key="2">
    <source>
        <dbReference type="Proteomes" id="UP000249218"/>
    </source>
</evidence>
<sequence>MSNKNVAGTKGCESTDRSYLLPKVTLDHTYAKRKHLTRHINIELPLNTVGMQHMDVPGTATLATSTTTLSGKLMLL</sequence>
<dbReference type="EMBL" id="KZ150321">
    <property type="protein sequence ID" value="PZC71414.1"/>
    <property type="molecule type" value="Genomic_DNA"/>
</dbReference>
<accession>A0A2W1BC71</accession>
<dbReference type="AlphaFoldDB" id="A0A2W1BC71"/>
<name>A0A2W1BC71_HELAM</name>
<reference evidence="1 2" key="1">
    <citation type="journal article" date="2017" name="BMC Biol.">
        <title>Genomic innovations, transcriptional plasticity and gene loss underlying the evolution and divergence of two highly polyphagous and invasive Helicoverpa pest species.</title>
        <authorList>
            <person name="Pearce S.L."/>
            <person name="Clarke D.F."/>
            <person name="East P.D."/>
            <person name="Elfekih S."/>
            <person name="Gordon K.H."/>
            <person name="Jermiin L.S."/>
            <person name="McGaughran A."/>
            <person name="Oakeshott J.G."/>
            <person name="Papanikolaou A."/>
            <person name="Perera O.P."/>
            <person name="Rane R.V."/>
            <person name="Richards S."/>
            <person name="Tay W.T."/>
            <person name="Walsh T.K."/>
            <person name="Anderson A."/>
            <person name="Anderson C.J."/>
            <person name="Asgari S."/>
            <person name="Board P.G."/>
            <person name="Bretschneider A."/>
            <person name="Campbell P.M."/>
            <person name="Chertemps T."/>
            <person name="Christeller J.T."/>
            <person name="Coppin C.W."/>
            <person name="Downes S.J."/>
            <person name="Duan G."/>
            <person name="Farnsworth C.A."/>
            <person name="Good R.T."/>
            <person name="Han L.B."/>
            <person name="Han Y.C."/>
            <person name="Hatje K."/>
            <person name="Horne I."/>
            <person name="Huang Y.P."/>
            <person name="Hughes D.S."/>
            <person name="Jacquin-Joly E."/>
            <person name="James W."/>
            <person name="Jhangiani S."/>
            <person name="Kollmar M."/>
            <person name="Kuwar S.S."/>
            <person name="Li S."/>
            <person name="Liu N.Y."/>
            <person name="Maibeche M.T."/>
            <person name="Miller J.R."/>
            <person name="Montagne N."/>
            <person name="Perry T."/>
            <person name="Qu J."/>
            <person name="Song S.V."/>
            <person name="Sutton G.G."/>
            <person name="Vogel H."/>
            <person name="Walenz B.P."/>
            <person name="Xu W."/>
            <person name="Zhang H.J."/>
            <person name="Zou Z."/>
            <person name="Batterham P."/>
            <person name="Edwards O.R."/>
            <person name="Feyereisen R."/>
            <person name="Gibbs R.A."/>
            <person name="Heckel D.G."/>
            <person name="McGrath A."/>
            <person name="Robin C."/>
            <person name="Scherer S.E."/>
            <person name="Worley K.C."/>
            <person name="Wu Y.D."/>
        </authorList>
    </citation>
    <scope>NUCLEOTIDE SEQUENCE [LARGE SCALE GENOMIC DNA]</scope>
    <source>
        <strain evidence="1">Harm_GR_Male_#8</strain>
        <tissue evidence="1">Whole organism</tissue>
    </source>
</reference>
<gene>
    <name evidence="1" type="primary">HaOG213477</name>
    <name evidence="1" type="ORF">B5X24_HaOG213477</name>
</gene>
<keyword evidence="2" id="KW-1185">Reference proteome</keyword>
<dbReference type="Proteomes" id="UP000249218">
    <property type="component" value="Unassembled WGS sequence"/>
</dbReference>
<proteinExistence type="predicted"/>